<proteinExistence type="predicted"/>
<dbReference type="Proteomes" id="UP000238479">
    <property type="component" value="Chromosome 2"/>
</dbReference>
<gene>
    <name evidence="1" type="ORF">RchiOBHm_Chr2g0153241</name>
</gene>
<dbReference type="EC" id="2.4.1.91" evidence="1"/>
<name>A0A2P6S0M0_ROSCH</name>
<organism evidence="1 2">
    <name type="scientific">Rosa chinensis</name>
    <name type="common">China rose</name>
    <dbReference type="NCBI Taxonomy" id="74649"/>
    <lineage>
        <taxon>Eukaryota</taxon>
        <taxon>Viridiplantae</taxon>
        <taxon>Streptophyta</taxon>
        <taxon>Embryophyta</taxon>
        <taxon>Tracheophyta</taxon>
        <taxon>Spermatophyta</taxon>
        <taxon>Magnoliopsida</taxon>
        <taxon>eudicotyledons</taxon>
        <taxon>Gunneridae</taxon>
        <taxon>Pentapetalae</taxon>
        <taxon>rosids</taxon>
        <taxon>fabids</taxon>
        <taxon>Rosales</taxon>
        <taxon>Rosaceae</taxon>
        <taxon>Rosoideae</taxon>
        <taxon>Rosoideae incertae sedis</taxon>
        <taxon>Rosa</taxon>
    </lineage>
</organism>
<accession>A0A2P6S0M0</accession>
<dbReference type="GO" id="GO:0047893">
    <property type="term" value="F:flavonol 3-O-glucosyltransferase activity"/>
    <property type="evidence" value="ECO:0007669"/>
    <property type="project" value="UniProtKB-EC"/>
</dbReference>
<sequence>MLGLVFHFQVQRDQYSKDYIEFKDSDAELLILSFVNPLPAAVLPDMLLVKKVT</sequence>
<dbReference type="AlphaFoldDB" id="A0A2P6S0M0"/>
<keyword evidence="1" id="KW-0328">Glycosyltransferase</keyword>
<reference evidence="1 2" key="1">
    <citation type="journal article" date="2018" name="Nat. Genet.">
        <title>The Rosa genome provides new insights in the design of modern roses.</title>
        <authorList>
            <person name="Bendahmane M."/>
        </authorList>
    </citation>
    <scope>NUCLEOTIDE SEQUENCE [LARGE SCALE GENOMIC DNA]</scope>
    <source>
        <strain evidence="2">cv. Old Blush</strain>
    </source>
</reference>
<dbReference type="EMBL" id="PDCK01000040">
    <property type="protein sequence ID" value="PRQ52232.1"/>
    <property type="molecule type" value="Genomic_DNA"/>
</dbReference>
<comment type="caution">
    <text evidence="1">The sequence shown here is derived from an EMBL/GenBank/DDBJ whole genome shotgun (WGS) entry which is preliminary data.</text>
</comment>
<dbReference type="Gramene" id="PRQ52232">
    <property type="protein sequence ID" value="PRQ52232"/>
    <property type="gene ID" value="RchiOBHm_Chr2g0153241"/>
</dbReference>
<evidence type="ECO:0000313" key="2">
    <source>
        <dbReference type="Proteomes" id="UP000238479"/>
    </source>
</evidence>
<keyword evidence="2" id="KW-1185">Reference proteome</keyword>
<keyword evidence="1" id="KW-0808">Transferase</keyword>
<evidence type="ECO:0000313" key="1">
    <source>
        <dbReference type="EMBL" id="PRQ52232.1"/>
    </source>
</evidence>
<protein>
    <submittedName>
        <fullName evidence="1">Putative flavonol 3-O-glucosyltransferase</fullName>
        <ecNumber evidence="1">2.4.1.91</ecNumber>
    </submittedName>
</protein>